<keyword evidence="1" id="KW-0812">Transmembrane</keyword>
<protein>
    <recommendedName>
        <fullName evidence="2">7TM GPCR serpentine receptor class x (Srx) domain-containing protein</fullName>
    </recommendedName>
</protein>
<keyword evidence="1" id="KW-1133">Transmembrane helix</keyword>
<sequence length="324" mass="37313">MVAFGFNQVCGIILLLNALPGLLINMYVFYKLVTRTGQWNSFLKLCVTKTVPNMIVCSIFLFWAVPVCIYNPKYKNINRYVNATLGQLAAFFAYTLSPLTQICMSFNRFYALYFPMQSMKQHRVPFTNIAIVVISLMASSWTIYALPGMPWLPGKCGYVFDPAIVSWRPETDDCAYAIADNMIFLIFCFSVTSNCFNFVTFVKLLMNQVVGMSSEENSRRRRKRTIMYVQSVLQDTIHVIDSLNATYVWTWRDELWYQFIFLSISFVFIYALDGFIMFAFNSEMHPAWLKNRQGKTIFVFARSNASNRSQTSVVVNSNIARVGN</sequence>
<dbReference type="Proteomes" id="UP001152747">
    <property type="component" value="Unassembled WGS sequence"/>
</dbReference>
<gene>
    <name evidence="3" type="ORF">CAMP_LOCUS13864</name>
</gene>
<name>A0A9P1N825_9PELO</name>
<feature type="transmembrane region" description="Helical" evidence="1">
    <location>
        <begin position="255"/>
        <end position="280"/>
    </location>
</feature>
<evidence type="ECO:0000259" key="2">
    <source>
        <dbReference type="Pfam" id="PF10328"/>
    </source>
</evidence>
<feature type="transmembrane region" description="Helical" evidence="1">
    <location>
        <begin position="92"/>
        <end position="114"/>
    </location>
</feature>
<evidence type="ECO:0000256" key="1">
    <source>
        <dbReference type="SAM" id="Phobius"/>
    </source>
</evidence>
<feature type="domain" description="7TM GPCR serpentine receptor class x (Srx)" evidence="2">
    <location>
        <begin position="16"/>
        <end position="281"/>
    </location>
</feature>
<feature type="transmembrane region" description="Helical" evidence="1">
    <location>
        <begin position="182"/>
        <end position="205"/>
    </location>
</feature>
<dbReference type="EMBL" id="CANHGI010000005">
    <property type="protein sequence ID" value="CAI5451227.1"/>
    <property type="molecule type" value="Genomic_DNA"/>
</dbReference>
<organism evidence="3 4">
    <name type="scientific">Caenorhabditis angaria</name>
    <dbReference type="NCBI Taxonomy" id="860376"/>
    <lineage>
        <taxon>Eukaryota</taxon>
        <taxon>Metazoa</taxon>
        <taxon>Ecdysozoa</taxon>
        <taxon>Nematoda</taxon>
        <taxon>Chromadorea</taxon>
        <taxon>Rhabditida</taxon>
        <taxon>Rhabditina</taxon>
        <taxon>Rhabditomorpha</taxon>
        <taxon>Rhabditoidea</taxon>
        <taxon>Rhabditidae</taxon>
        <taxon>Peloderinae</taxon>
        <taxon>Caenorhabditis</taxon>
    </lineage>
</organism>
<dbReference type="AlphaFoldDB" id="A0A9P1N825"/>
<dbReference type="OrthoDB" id="5828643at2759"/>
<evidence type="ECO:0000313" key="3">
    <source>
        <dbReference type="EMBL" id="CAI5451227.1"/>
    </source>
</evidence>
<accession>A0A9P1N825</accession>
<proteinExistence type="predicted"/>
<dbReference type="Gene3D" id="1.20.1070.10">
    <property type="entry name" value="Rhodopsin 7-helix transmembrane proteins"/>
    <property type="match status" value="1"/>
</dbReference>
<dbReference type="Pfam" id="PF10328">
    <property type="entry name" value="7TM_GPCR_Srx"/>
    <property type="match status" value="1"/>
</dbReference>
<feature type="transmembrane region" description="Helical" evidence="1">
    <location>
        <begin position="226"/>
        <end position="249"/>
    </location>
</feature>
<keyword evidence="1" id="KW-0472">Membrane</keyword>
<feature type="transmembrane region" description="Helical" evidence="1">
    <location>
        <begin position="51"/>
        <end position="72"/>
    </location>
</feature>
<comment type="caution">
    <text evidence="3">The sequence shown here is derived from an EMBL/GenBank/DDBJ whole genome shotgun (WGS) entry which is preliminary data.</text>
</comment>
<evidence type="ECO:0000313" key="4">
    <source>
        <dbReference type="Proteomes" id="UP001152747"/>
    </source>
</evidence>
<dbReference type="PANTHER" id="PTHR46611">
    <property type="entry name" value="SERPENTINE RECEPTOR, CLASS X-RELATED"/>
    <property type="match status" value="1"/>
</dbReference>
<dbReference type="SUPFAM" id="SSF81321">
    <property type="entry name" value="Family A G protein-coupled receptor-like"/>
    <property type="match status" value="1"/>
</dbReference>
<feature type="transmembrane region" description="Helical" evidence="1">
    <location>
        <begin position="6"/>
        <end position="30"/>
    </location>
</feature>
<reference evidence="3" key="1">
    <citation type="submission" date="2022-11" db="EMBL/GenBank/DDBJ databases">
        <authorList>
            <person name="Kikuchi T."/>
        </authorList>
    </citation>
    <scope>NUCLEOTIDE SEQUENCE</scope>
    <source>
        <strain evidence="3">PS1010</strain>
    </source>
</reference>
<keyword evidence="4" id="KW-1185">Reference proteome</keyword>
<dbReference type="InterPro" id="IPR019430">
    <property type="entry name" value="7TM_GPCR_serpentine_rcpt_Srx"/>
</dbReference>
<feature type="transmembrane region" description="Helical" evidence="1">
    <location>
        <begin position="126"/>
        <end position="144"/>
    </location>
</feature>